<evidence type="ECO:0000256" key="2">
    <source>
        <dbReference type="ARBA" id="ARBA00022598"/>
    </source>
</evidence>
<gene>
    <name evidence="9 10" type="primary">bioD</name>
    <name evidence="10" type="ORF">DI536_02005</name>
</gene>
<dbReference type="GO" id="GO:0005829">
    <property type="term" value="C:cytosol"/>
    <property type="evidence" value="ECO:0007669"/>
    <property type="project" value="TreeGrafter"/>
</dbReference>
<keyword evidence="6 9" id="KW-0067">ATP-binding</keyword>
<reference evidence="10 11" key="1">
    <citation type="submission" date="2017-08" db="EMBL/GenBank/DDBJ databases">
        <title>Infants hospitalized years apart are colonized by the same room-sourced microbial strains.</title>
        <authorList>
            <person name="Brooks B."/>
            <person name="Olm M.R."/>
            <person name="Firek B.A."/>
            <person name="Baker R."/>
            <person name="Thomas B.C."/>
            <person name="Morowitz M.J."/>
            <person name="Banfield J.F."/>
        </authorList>
    </citation>
    <scope>NUCLEOTIDE SEQUENCE [LARGE SCALE GENOMIC DNA]</scope>
    <source>
        <strain evidence="10">S2_003_000_R2_14</strain>
    </source>
</reference>
<dbReference type="GO" id="GO:0009102">
    <property type="term" value="P:biotin biosynthetic process"/>
    <property type="evidence" value="ECO:0007669"/>
    <property type="project" value="UniProtKB-UniRule"/>
</dbReference>
<dbReference type="PANTHER" id="PTHR43210">
    <property type="entry name" value="DETHIOBIOTIN SYNTHETASE"/>
    <property type="match status" value="1"/>
</dbReference>
<dbReference type="EMBL" id="QFQP01000001">
    <property type="protein sequence ID" value="PZR18678.1"/>
    <property type="molecule type" value="Genomic_DNA"/>
</dbReference>
<feature type="binding site" evidence="9">
    <location>
        <position position="100"/>
    </location>
    <ligand>
        <name>Mg(2+)</name>
        <dbReference type="ChEBI" id="CHEBI:18420"/>
    </ligand>
</feature>
<keyword evidence="5 9" id="KW-0093">Biotin biosynthesis</keyword>
<dbReference type="InterPro" id="IPR004472">
    <property type="entry name" value="DTB_synth_BioD"/>
</dbReference>
<feature type="binding site" evidence="9">
    <location>
        <begin position="100"/>
        <end position="103"/>
    </location>
    <ligand>
        <name>ATP</name>
        <dbReference type="ChEBI" id="CHEBI:30616"/>
    </ligand>
</feature>
<evidence type="ECO:0000256" key="6">
    <source>
        <dbReference type="ARBA" id="ARBA00022840"/>
    </source>
</evidence>
<dbReference type="PIRSF" id="PIRSF006755">
    <property type="entry name" value="DTB_synth"/>
    <property type="match status" value="1"/>
</dbReference>
<dbReference type="GO" id="GO:0004141">
    <property type="term" value="F:dethiobiotin synthase activity"/>
    <property type="evidence" value="ECO:0007669"/>
    <property type="project" value="UniProtKB-UniRule"/>
</dbReference>
<feature type="binding site" evidence="9">
    <location>
        <position position="41"/>
    </location>
    <ligand>
        <name>ATP</name>
        <dbReference type="ChEBI" id="CHEBI:30616"/>
    </ligand>
</feature>
<protein>
    <recommendedName>
        <fullName evidence="9">ATP-dependent dethiobiotin synthetase BioD</fullName>
        <ecNumber evidence="9">6.3.3.3</ecNumber>
    </recommendedName>
    <alternativeName>
        <fullName evidence="9">DTB synthetase</fullName>
        <shortName evidence="9">DTBS</shortName>
    </alternativeName>
    <alternativeName>
        <fullName evidence="9">Dethiobiotin synthase</fullName>
    </alternativeName>
</protein>
<keyword evidence="1 9" id="KW-0963">Cytoplasm</keyword>
<comment type="cofactor">
    <cofactor evidence="9">
        <name>Mg(2+)</name>
        <dbReference type="ChEBI" id="CHEBI:18420"/>
    </cofactor>
</comment>
<keyword evidence="2 9" id="KW-0436">Ligase</keyword>
<comment type="subcellular location">
    <subcellularLocation>
        <location evidence="9">Cytoplasm</location>
    </subcellularLocation>
</comment>
<feature type="binding site" evidence="9">
    <location>
        <begin position="160"/>
        <end position="161"/>
    </location>
    <ligand>
        <name>ATP</name>
        <dbReference type="ChEBI" id="CHEBI:30616"/>
    </ligand>
</feature>
<accession>A0A2W5VB46</accession>
<evidence type="ECO:0000313" key="11">
    <source>
        <dbReference type="Proteomes" id="UP000249061"/>
    </source>
</evidence>
<sequence>MRFFVTGTDTGVGKTEVSCALLASMVKPWAFKPCESGGTGDSEALREAAGSWQPLESICLYRLKEPLSPLAAATRERKRIDFSKLVRGFQALGPGPGIVEGAGGLFVPITEKHDVIDLIEAVKLPVVLVARAGLGTVNHTTLSLRALAERKLKVAAVVLSQATPGSDLAISLNRDELERRFPTTTFLGPVLFEADASKRRKKLRAALKPLVRSPQ</sequence>
<feature type="binding site" evidence="9">
    <location>
        <begin position="189"/>
        <end position="191"/>
    </location>
    <ligand>
        <name>ATP</name>
        <dbReference type="ChEBI" id="CHEBI:30616"/>
    </ligand>
</feature>
<comment type="catalytic activity">
    <reaction evidence="8">
        <text>(7R,8S)-8-amino-7-(carboxyamino)nonanoate + ATP = (4R,5S)-dethiobiotin + ADP + phosphate + H(+)</text>
        <dbReference type="Rhea" id="RHEA:63684"/>
        <dbReference type="ChEBI" id="CHEBI:15378"/>
        <dbReference type="ChEBI" id="CHEBI:30616"/>
        <dbReference type="ChEBI" id="CHEBI:43474"/>
        <dbReference type="ChEBI" id="CHEBI:149470"/>
        <dbReference type="ChEBI" id="CHEBI:149473"/>
        <dbReference type="ChEBI" id="CHEBI:456216"/>
    </reaction>
</comment>
<comment type="similarity">
    <text evidence="9">Belongs to the dethiobiotin synthetase family.</text>
</comment>
<name>A0A2W5VB46_9BACT</name>
<feature type="binding site" evidence="9">
    <location>
        <position position="15"/>
    </location>
    <ligand>
        <name>Mg(2+)</name>
        <dbReference type="ChEBI" id="CHEBI:18420"/>
    </ligand>
</feature>
<comment type="subunit">
    <text evidence="9">Homodimer.</text>
</comment>
<comment type="pathway">
    <text evidence="9">Cofactor biosynthesis; biotin biosynthesis; biotin from 7,8-diaminononanoate: step 1/2.</text>
</comment>
<dbReference type="HAMAP" id="MF_00336">
    <property type="entry name" value="BioD"/>
    <property type="match status" value="1"/>
</dbReference>
<feature type="binding site" evidence="9">
    <location>
        <position position="36"/>
    </location>
    <ligand>
        <name>substrate</name>
    </ligand>
</feature>
<evidence type="ECO:0000256" key="7">
    <source>
        <dbReference type="ARBA" id="ARBA00022842"/>
    </source>
</evidence>
<feature type="active site" evidence="9">
    <location>
        <position position="32"/>
    </location>
</feature>
<evidence type="ECO:0000256" key="8">
    <source>
        <dbReference type="ARBA" id="ARBA00047386"/>
    </source>
</evidence>
<dbReference type="UniPathway" id="UPA00078">
    <property type="reaction ID" value="UER00161"/>
</dbReference>
<proteinExistence type="inferred from homology"/>
<evidence type="ECO:0000256" key="9">
    <source>
        <dbReference type="HAMAP-Rule" id="MF_00336"/>
    </source>
</evidence>
<comment type="function">
    <text evidence="9">Catalyzes a mechanistically unusual reaction, the ATP-dependent insertion of CO2 between the N7 and N8 nitrogen atoms of 7,8-diaminopelargonic acid (DAPA, also called 7,8-diammoniononanoate) to form a ureido ring.</text>
</comment>
<evidence type="ECO:0000256" key="1">
    <source>
        <dbReference type="ARBA" id="ARBA00022490"/>
    </source>
</evidence>
<comment type="catalytic activity">
    <reaction evidence="9">
        <text>(7R,8S)-7,8-diammoniononanoate + CO2 + ATP = (4R,5S)-dethiobiotin + ADP + phosphate + 3 H(+)</text>
        <dbReference type="Rhea" id="RHEA:15805"/>
        <dbReference type="ChEBI" id="CHEBI:15378"/>
        <dbReference type="ChEBI" id="CHEBI:16526"/>
        <dbReference type="ChEBI" id="CHEBI:30616"/>
        <dbReference type="ChEBI" id="CHEBI:43474"/>
        <dbReference type="ChEBI" id="CHEBI:149469"/>
        <dbReference type="ChEBI" id="CHEBI:149473"/>
        <dbReference type="ChEBI" id="CHEBI:456216"/>
        <dbReference type="EC" id="6.3.3.3"/>
    </reaction>
</comment>
<comment type="caution">
    <text evidence="10">The sequence shown here is derived from an EMBL/GenBank/DDBJ whole genome shotgun (WGS) entry which is preliminary data.</text>
</comment>
<dbReference type="GO" id="GO:0005524">
    <property type="term" value="F:ATP binding"/>
    <property type="evidence" value="ECO:0007669"/>
    <property type="project" value="UniProtKB-UniRule"/>
</dbReference>
<evidence type="ECO:0000313" key="10">
    <source>
        <dbReference type="EMBL" id="PZR18678.1"/>
    </source>
</evidence>
<dbReference type="Gene3D" id="3.40.50.300">
    <property type="entry name" value="P-loop containing nucleotide triphosphate hydrolases"/>
    <property type="match status" value="1"/>
</dbReference>
<dbReference type="EC" id="6.3.3.3" evidence="9"/>
<organism evidence="10 11">
    <name type="scientific">Archangium gephyra</name>
    <dbReference type="NCBI Taxonomy" id="48"/>
    <lineage>
        <taxon>Bacteria</taxon>
        <taxon>Pseudomonadati</taxon>
        <taxon>Myxococcota</taxon>
        <taxon>Myxococcia</taxon>
        <taxon>Myxococcales</taxon>
        <taxon>Cystobacterineae</taxon>
        <taxon>Archangiaceae</taxon>
        <taxon>Archangium</taxon>
    </lineage>
</organism>
<dbReference type="AlphaFoldDB" id="A0A2W5VB46"/>
<evidence type="ECO:0000256" key="3">
    <source>
        <dbReference type="ARBA" id="ARBA00022723"/>
    </source>
</evidence>
<dbReference type="Pfam" id="PF13500">
    <property type="entry name" value="AAA_26"/>
    <property type="match status" value="1"/>
</dbReference>
<keyword evidence="7 9" id="KW-0460">Magnesium</keyword>
<feature type="binding site" evidence="9">
    <location>
        <position position="41"/>
    </location>
    <ligand>
        <name>Mg(2+)</name>
        <dbReference type="ChEBI" id="CHEBI:18420"/>
    </ligand>
</feature>
<dbReference type="GO" id="GO:0000287">
    <property type="term" value="F:magnesium ion binding"/>
    <property type="evidence" value="ECO:0007669"/>
    <property type="project" value="UniProtKB-UniRule"/>
</dbReference>
<dbReference type="PANTHER" id="PTHR43210:SF2">
    <property type="entry name" value="ATP-DEPENDENT DETHIOBIOTIN SYNTHETASE BIOD 2"/>
    <property type="match status" value="1"/>
</dbReference>
<dbReference type="InterPro" id="IPR027417">
    <property type="entry name" value="P-loop_NTPase"/>
</dbReference>
<keyword evidence="3 9" id="KW-0479">Metal-binding</keyword>
<dbReference type="NCBIfam" id="TIGR00347">
    <property type="entry name" value="bioD"/>
    <property type="match status" value="1"/>
</dbReference>
<evidence type="ECO:0000256" key="4">
    <source>
        <dbReference type="ARBA" id="ARBA00022741"/>
    </source>
</evidence>
<keyword evidence="4 9" id="KW-0547">Nucleotide-binding</keyword>
<comment type="caution">
    <text evidence="9">Lacks conserved residue(s) required for the propagation of feature annotation.</text>
</comment>
<dbReference type="Proteomes" id="UP000249061">
    <property type="component" value="Unassembled WGS sequence"/>
</dbReference>
<dbReference type="CDD" id="cd03109">
    <property type="entry name" value="DTBS"/>
    <property type="match status" value="1"/>
</dbReference>
<evidence type="ECO:0000256" key="5">
    <source>
        <dbReference type="ARBA" id="ARBA00022756"/>
    </source>
</evidence>
<dbReference type="SUPFAM" id="SSF52540">
    <property type="entry name" value="P-loop containing nucleoside triphosphate hydrolases"/>
    <property type="match status" value="1"/>
</dbReference>